<feature type="non-terminal residue" evidence="8">
    <location>
        <position position="152"/>
    </location>
</feature>
<keyword evidence="3" id="KW-0274">FAD</keyword>
<proteinExistence type="predicted"/>
<dbReference type="AlphaFoldDB" id="T0YLN6"/>
<evidence type="ECO:0000256" key="1">
    <source>
        <dbReference type="ARBA" id="ARBA00001974"/>
    </source>
</evidence>
<evidence type="ECO:0000256" key="6">
    <source>
        <dbReference type="ARBA" id="ARBA00023033"/>
    </source>
</evidence>
<dbReference type="PANTHER" id="PTHR46028">
    <property type="entry name" value="KYNURENINE 3-MONOOXYGENASE"/>
    <property type="match status" value="1"/>
</dbReference>
<comment type="caution">
    <text evidence="8">The sequence shown here is derived from an EMBL/GenBank/DDBJ whole genome shotgun (WGS) entry which is preliminary data.</text>
</comment>
<reference evidence="8" key="1">
    <citation type="submission" date="2013-08" db="EMBL/GenBank/DDBJ databases">
        <authorList>
            <person name="Mendez C."/>
            <person name="Richter M."/>
            <person name="Ferrer M."/>
            <person name="Sanchez J."/>
        </authorList>
    </citation>
    <scope>NUCLEOTIDE SEQUENCE</scope>
</reference>
<dbReference type="GO" id="GO:0071949">
    <property type="term" value="F:FAD binding"/>
    <property type="evidence" value="ECO:0007669"/>
    <property type="project" value="InterPro"/>
</dbReference>
<dbReference type="Pfam" id="PF01494">
    <property type="entry name" value="FAD_binding_3"/>
    <property type="match status" value="1"/>
</dbReference>
<dbReference type="GO" id="GO:0004502">
    <property type="term" value="F:kynurenine 3-monooxygenase activity"/>
    <property type="evidence" value="ECO:0007669"/>
    <property type="project" value="TreeGrafter"/>
</dbReference>
<keyword evidence="6 8" id="KW-0503">Monooxygenase</keyword>
<feature type="domain" description="FAD-binding" evidence="7">
    <location>
        <begin position="43"/>
        <end position="108"/>
    </location>
</feature>
<evidence type="ECO:0000313" key="8">
    <source>
        <dbReference type="EMBL" id="EQD32817.1"/>
    </source>
</evidence>
<evidence type="ECO:0000256" key="4">
    <source>
        <dbReference type="ARBA" id="ARBA00022857"/>
    </source>
</evidence>
<dbReference type="SUPFAM" id="SSF51905">
    <property type="entry name" value="FAD/NAD(P)-binding domain"/>
    <property type="match status" value="1"/>
</dbReference>
<comment type="cofactor">
    <cofactor evidence="1">
        <name>FAD</name>
        <dbReference type="ChEBI" id="CHEBI:57692"/>
    </cofactor>
</comment>
<dbReference type="GO" id="GO:0070189">
    <property type="term" value="P:kynurenine metabolic process"/>
    <property type="evidence" value="ECO:0007669"/>
    <property type="project" value="TreeGrafter"/>
</dbReference>
<keyword evidence="4" id="KW-0521">NADP</keyword>
<protein>
    <submittedName>
        <fullName evidence="8">Kynurenine 3-monooxygenase</fullName>
    </submittedName>
</protein>
<evidence type="ECO:0000256" key="3">
    <source>
        <dbReference type="ARBA" id="ARBA00022827"/>
    </source>
</evidence>
<dbReference type="PANTHER" id="PTHR46028:SF2">
    <property type="entry name" value="KYNURENINE 3-MONOOXYGENASE"/>
    <property type="match status" value="1"/>
</dbReference>
<dbReference type="InterPro" id="IPR036188">
    <property type="entry name" value="FAD/NAD-bd_sf"/>
</dbReference>
<organism evidence="8">
    <name type="scientific">mine drainage metagenome</name>
    <dbReference type="NCBI Taxonomy" id="410659"/>
    <lineage>
        <taxon>unclassified sequences</taxon>
        <taxon>metagenomes</taxon>
        <taxon>ecological metagenomes</taxon>
    </lineage>
</organism>
<evidence type="ECO:0000256" key="5">
    <source>
        <dbReference type="ARBA" id="ARBA00023002"/>
    </source>
</evidence>
<evidence type="ECO:0000256" key="2">
    <source>
        <dbReference type="ARBA" id="ARBA00022630"/>
    </source>
</evidence>
<gene>
    <name evidence="8" type="ORF">B1A_19246</name>
</gene>
<dbReference type="EMBL" id="AUZX01014198">
    <property type="protein sequence ID" value="EQD32817.1"/>
    <property type="molecule type" value="Genomic_DNA"/>
</dbReference>
<keyword evidence="5" id="KW-0560">Oxidoreductase</keyword>
<keyword evidence="2" id="KW-0285">Flavoprotein</keyword>
<sequence>MFTDVKPLLMPMRARRVHPRSGSGSLQPYGQRPEEINYSVERAALNRVLVTVAERAGVTLRFEHRCLGLAPESRAVQCVEERSGLTFELECETAIAADGAGSAVRASLVAAGACAVRAAPLDHDYKEMTLPALAGSHALEPDVLHIWPRGGF</sequence>
<dbReference type="Gene3D" id="3.50.50.60">
    <property type="entry name" value="FAD/NAD(P)-binding domain"/>
    <property type="match status" value="1"/>
</dbReference>
<dbReference type="InterPro" id="IPR002938">
    <property type="entry name" value="FAD-bd"/>
</dbReference>
<reference evidence="8" key="2">
    <citation type="journal article" date="2014" name="ISME J.">
        <title>Microbial stratification in low pH oxic and suboxic macroscopic growths along an acid mine drainage.</title>
        <authorList>
            <person name="Mendez-Garcia C."/>
            <person name="Mesa V."/>
            <person name="Sprenger R.R."/>
            <person name="Richter M."/>
            <person name="Diez M.S."/>
            <person name="Solano J."/>
            <person name="Bargiela R."/>
            <person name="Golyshina O.V."/>
            <person name="Manteca A."/>
            <person name="Ramos J.L."/>
            <person name="Gallego J.R."/>
            <person name="Llorente I."/>
            <person name="Martins Dos Santos V.A."/>
            <person name="Jensen O.N."/>
            <person name="Pelaez A.I."/>
            <person name="Sanchez J."/>
            <person name="Ferrer M."/>
        </authorList>
    </citation>
    <scope>NUCLEOTIDE SEQUENCE</scope>
</reference>
<name>T0YLN6_9ZZZZ</name>
<evidence type="ECO:0000259" key="7">
    <source>
        <dbReference type="Pfam" id="PF01494"/>
    </source>
</evidence>
<accession>T0YLN6</accession>